<dbReference type="EMBL" id="JAWDJW010006220">
    <property type="protein sequence ID" value="KAK3065770.1"/>
    <property type="molecule type" value="Genomic_DNA"/>
</dbReference>
<gene>
    <name evidence="1" type="ORF">LTS18_002416</name>
</gene>
<proteinExistence type="predicted"/>
<keyword evidence="2" id="KW-1185">Reference proteome</keyword>
<evidence type="ECO:0000313" key="1">
    <source>
        <dbReference type="EMBL" id="KAK3065770.1"/>
    </source>
</evidence>
<comment type="caution">
    <text evidence="1">The sequence shown here is derived from an EMBL/GenBank/DDBJ whole genome shotgun (WGS) entry which is preliminary data.</text>
</comment>
<protein>
    <submittedName>
        <fullName evidence="1">Uncharacterized protein</fullName>
    </submittedName>
</protein>
<accession>A0ACC3DDT5</accession>
<sequence>RFLERLANDPGIRASMRKHQFSVGMLTEMDPALHTTHESRTLGLNRNAGEVIELRLRTDANDGFRDYKVIRKTLCHELAHNVHGPHDRKFWDLCHAIEKEVDREDWTRGGHRLTQDEFYNPNDGGAGEEAHDHGGWTGGEYVLGKGDGHSSTPVAGDDGRAMSRREILARAAEERTKKAKEAEKPS</sequence>
<dbReference type="Proteomes" id="UP001186974">
    <property type="component" value="Unassembled WGS sequence"/>
</dbReference>
<feature type="non-terminal residue" evidence="1">
    <location>
        <position position="1"/>
    </location>
</feature>
<evidence type="ECO:0000313" key="2">
    <source>
        <dbReference type="Proteomes" id="UP001186974"/>
    </source>
</evidence>
<name>A0ACC3DDT5_9PEZI</name>
<reference evidence="1" key="1">
    <citation type="submission" date="2024-09" db="EMBL/GenBank/DDBJ databases">
        <title>Black Yeasts Isolated from many extreme environments.</title>
        <authorList>
            <person name="Coleine C."/>
            <person name="Stajich J.E."/>
            <person name="Selbmann L."/>
        </authorList>
    </citation>
    <scope>NUCLEOTIDE SEQUENCE</scope>
    <source>
        <strain evidence="1">CCFEE 5737</strain>
    </source>
</reference>
<organism evidence="1 2">
    <name type="scientific">Coniosporium uncinatum</name>
    <dbReference type="NCBI Taxonomy" id="93489"/>
    <lineage>
        <taxon>Eukaryota</taxon>
        <taxon>Fungi</taxon>
        <taxon>Dikarya</taxon>
        <taxon>Ascomycota</taxon>
        <taxon>Pezizomycotina</taxon>
        <taxon>Dothideomycetes</taxon>
        <taxon>Dothideomycetes incertae sedis</taxon>
        <taxon>Coniosporium</taxon>
    </lineage>
</organism>